<evidence type="ECO:0000256" key="11">
    <source>
        <dbReference type="ARBA" id="ARBA00023264"/>
    </source>
</evidence>
<dbReference type="PROSITE" id="PS50146">
    <property type="entry name" value="DAGK"/>
    <property type="match status" value="1"/>
</dbReference>
<keyword evidence="7" id="KW-0067">ATP-binding</keyword>
<keyword evidence="4" id="KW-0479">Metal-binding</keyword>
<keyword evidence="8" id="KW-0460">Magnesium</keyword>
<evidence type="ECO:0000259" key="12">
    <source>
        <dbReference type="PROSITE" id="PS50146"/>
    </source>
</evidence>
<protein>
    <submittedName>
        <fullName evidence="13">Diacylglycerol kinase family protein</fullName>
    </submittedName>
</protein>
<dbReference type="Pfam" id="PF00781">
    <property type="entry name" value="DAGK_cat"/>
    <property type="match status" value="1"/>
</dbReference>
<dbReference type="GO" id="GO:0005886">
    <property type="term" value="C:plasma membrane"/>
    <property type="evidence" value="ECO:0007669"/>
    <property type="project" value="TreeGrafter"/>
</dbReference>
<dbReference type="RefSeq" id="WP_349352511.1">
    <property type="nucleotide sequence ID" value="NZ_CP157804.1"/>
</dbReference>
<evidence type="ECO:0000256" key="6">
    <source>
        <dbReference type="ARBA" id="ARBA00022777"/>
    </source>
</evidence>
<reference evidence="13" key="1">
    <citation type="submission" date="2024-05" db="EMBL/GenBank/DDBJ databases">
        <title>Draft Genome Sequences of Flagellimonas sp. MMG031 and Marinobacter sp. MMG032 Isolated from the dinoflagellate Symbiodinium pilosum.</title>
        <authorList>
            <person name="Shikuma N.J."/>
            <person name="Farrell M.V."/>
        </authorList>
    </citation>
    <scope>NUCLEOTIDE SEQUENCE</scope>
    <source>
        <strain evidence="13">MMG031</strain>
    </source>
</reference>
<evidence type="ECO:0000256" key="8">
    <source>
        <dbReference type="ARBA" id="ARBA00022842"/>
    </source>
</evidence>
<dbReference type="InterPro" id="IPR017438">
    <property type="entry name" value="ATP-NAD_kinase_N"/>
</dbReference>
<dbReference type="SUPFAM" id="SSF111331">
    <property type="entry name" value="NAD kinase/diacylglycerol kinase-like"/>
    <property type="match status" value="1"/>
</dbReference>
<gene>
    <name evidence="13" type="ORF">ABNE31_04450</name>
</gene>
<dbReference type="KEGG" id="fld:ABNE31_04450"/>
<evidence type="ECO:0000256" key="9">
    <source>
        <dbReference type="ARBA" id="ARBA00023098"/>
    </source>
</evidence>
<dbReference type="GO" id="GO:0008654">
    <property type="term" value="P:phospholipid biosynthetic process"/>
    <property type="evidence" value="ECO:0007669"/>
    <property type="project" value="UniProtKB-KW"/>
</dbReference>
<dbReference type="InterPro" id="IPR005218">
    <property type="entry name" value="Diacylglycerol/lipid_kinase"/>
</dbReference>
<evidence type="ECO:0000313" key="13">
    <source>
        <dbReference type="EMBL" id="XBQ24172.1"/>
    </source>
</evidence>
<evidence type="ECO:0000256" key="7">
    <source>
        <dbReference type="ARBA" id="ARBA00022840"/>
    </source>
</evidence>
<dbReference type="PANTHER" id="PTHR12358">
    <property type="entry name" value="SPHINGOSINE KINASE"/>
    <property type="match status" value="1"/>
</dbReference>
<dbReference type="EMBL" id="CP157804">
    <property type="protein sequence ID" value="XBQ24172.1"/>
    <property type="molecule type" value="Genomic_DNA"/>
</dbReference>
<sequence>MTDIHFIVNPIAGKGGQVLDKVTLSKYFDPQYYHITVKISNYAGHASKLAEESIGQRAEILVACGGDGTINEVASCLVQTKVLLGIIPTGSGNGLAESLGIPRRLQEAADIIKKGRTSVIDVALVNGKPFFSNMGIGFDAKVISNYNKANGRRFWAYLKAVFKSIREFKPVENINVELNGKTFSVNPFMFFVSNSKVMGYDISLTRMASMEDGLLDVVVIESLGRGEMLLVGLMVLFRLNQYLDKIQYFKVKEIKLAFEGGRCDRLMQADGELHHLENNELTVSIVGKALKVLVP</sequence>
<organism evidence="13">
    <name type="scientific">Flagellimonas sp. MMG031</name>
    <dbReference type="NCBI Taxonomy" id="3158549"/>
    <lineage>
        <taxon>Bacteria</taxon>
        <taxon>Pseudomonadati</taxon>
        <taxon>Bacteroidota</taxon>
        <taxon>Flavobacteriia</taxon>
        <taxon>Flavobacteriales</taxon>
        <taxon>Flavobacteriaceae</taxon>
        <taxon>Flagellimonas</taxon>
    </lineage>
</organism>
<dbReference type="NCBIfam" id="TIGR00147">
    <property type="entry name" value="YegS/Rv2252/BmrU family lipid kinase"/>
    <property type="match status" value="1"/>
</dbReference>
<dbReference type="Gene3D" id="3.40.50.10330">
    <property type="entry name" value="Probable inorganic polyphosphate/atp-NAD kinase, domain 1"/>
    <property type="match status" value="1"/>
</dbReference>
<dbReference type="GO" id="GO:0016301">
    <property type="term" value="F:kinase activity"/>
    <property type="evidence" value="ECO:0007669"/>
    <property type="project" value="UniProtKB-KW"/>
</dbReference>
<dbReference type="Gene3D" id="2.60.200.40">
    <property type="match status" value="1"/>
</dbReference>
<evidence type="ECO:0000256" key="4">
    <source>
        <dbReference type="ARBA" id="ARBA00022723"/>
    </source>
</evidence>
<evidence type="ECO:0000256" key="2">
    <source>
        <dbReference type="ARBA" id="ARBA00022516"/>
    </source>
</evidence>
<keyword evidence="5" id="KW-0547">Nucleotide-binding</keyword>
<keyword evidence="2" id="KW-0444">Lipid biosynthesis</keyword>
<dbReference type="AlphaFoldDB" id="A0AAU7N3A6"/>
<proteinExistence type="predicted"/>
<dbReference type="InterPro" id="IPR001206">
    <property type="entry name" value="Diacylglycerol_kinase_cat_dom"/>
</dbReference>
<evidence type="ECO:0000256" key="5">
    <source>
        <dbReference type="ARBA" id="ARBA00022741"/>
    </source>
</evidence>
<dbReference type="SMART" id="SM00046">
    <property type="entry name" value="DAGKc"/>
    <property type="match status" value="1"/>
</dbReference>
<accession>A0AAU7N3A6</accession>
<dbReference type="InterPro" id="IPR050187">
    <property type="entry name" value="Lipid_Phosphate_FormReg"/>
</dbReference>
<dbReference type="Pfam" id="PF19279">
    <property type="entry name" value="YegS_C"/>
    <property type="match status" value="1"/>
</dbReference>
<evidence type="ECO:0000256" key="1">
    <source>
        <dbReference type="ARBA" id="ARBA00001946"/>
    </source>
</evidence>
<dbReference type="PANTHER" id="PTHR12358:SF106">
    <property type="entry name" value="LIPID KINASE YEGS"/>
    <property type="match status" value="1"/>
</dbReference>
<keyword evidence="11" id="KW-1208">Phospholipid metabolism</keyword>
<evidence type="ECO:0000256" key="10">
    <source>
        <dbReference type="ARBA" id="ARBA00023209"/>
    </source>
</evidence>
<evidence type="ECO:0000256" key="3">
    <source>
        <dbReference type="ARBA" id="ARBA00022679"/>
    </source>
</evidence>
<dbReference type="GO" id="GO:0046872">
    <property type="term" value="F:metal ion binding"/>
    <property type="evidence" value="ECO:0007669"/>
    <property type="project" value="UniProtKB-KW"/>
</dbReference>
<name>A0AAU7N3A6_9FLAO</name>
<feature type="domain" description="DAGKc" evidence="12">
    <location>
        <begin position="1"/>
        <end position="129"/>
    </location>
</feature>
<dbReference type="InterPro" id="IPR045540">
    <property type="entry name" value="YegS/DAGK_C"/>
</dbReference>
<keyword evidence="3" id="KW-0808">Transferase</keyword>
<dbReference type="InterPro" id="IPR016064">
    <property type="entry name" value="NAD/diacylglycerol_kinase_sf"/>
</dbReference>
<keyword evidence="9" id="KW-0443">Lipid metabolism</keyword>
<keyword evidence="10" id="KW-0594">Phospholipid biosynthesis</keyword>
<dbReference type="GO" id="GO:0005524">
    <property type="term" value="F:ATP binding"/>
    <property type="evidence" value="ECO:0007669"/>
    <property type="project" value="UniProtKB-KW"/>
</dbReference>
<keyword evidence="6 13" id="KW-0418">Kinase</keyword>
<comment type="cofactor">
    <cofactor evidence="1">
        <name>Mg(2+)</name>
        <dbReference type="ChEBI" id="CHEBI:18420"/>
    </cofactor>
</comment>